<name>A0A1B9GHH8_9TREE</name>
<organism evidence="6 7">
    <name type="scientific">Kwoniella heveanensis BCC8398</name>
    <dbReference type="NCBI Taxonomy" id="1296120"/>
    <lineage>
        <taxon>Eukaryota</taxon>
        <taxon>Fungi</taxon>
        <taxon>Dikarya</taxon>
        <taxon>Basidiomycota</taxon>
        <taxon>Agaricomycotina</taxon>
        <taxon>Tremellomycetes</taxon>
        <taxon>Tremellales</taxon>
        <taxon>Cryptococcaceae</taxon>
        <taxon>Kwoniella</taxon>
    </lineage>
</organism>
<dbReference type="GO" id="GO:0008320">
    <property type="term" value="F:protein transmembrane transporter activity"/>
    <property type="evidence" value="ECO:0007669"/>
    <property type="project" value="TreeGrafter"/>
</dbReference>
<evidence type="ECO:0000256" key="3">
    <source>
        <dbReference type="ARBA" id="ARBA00022989"/>
    </source>
</evidence>
<dbReference type="GO" id="GO:0030150">
    <property type="term" value="P:protein import into mitochondrial matrix"/>
    <property type="evidence" value="ECO:0007669"/>
    <property type="project" value="TreeGrafter"/>
</dbReference>
<dbReference type="Pfam" id="PF02466">
    <property type="entry name" value="Tim17"/>
    <property type="match status" value="1"/>
</dbReference>
<keyword evidence="2" id="KW-0812">Transmembrane</keyword>
<evidence type="ECO:0000256" key="5">
    <source>
        <dbReference type="SAM" id="MobiDB-lite"/>
    </source>
</evidence>
<dbReference type="OrthoDB" id="159299at2759"/>
<dbReference type="AlphaFoldDB" id="A0A1B9GHH8"/>
<comment type="subcellular location">
    <subcellularLocation>
        <location evidence="1">Membrane</location>
        <topology evidence="1">Multi-pass membrane protein</topology>
    </subcellularLocation>
</comment>
<keyword evidence="7" id="KW-1185">Reference proteome</keyword>
<dbReference type="PANTHER" id="PTHR15371">
    <property type="entry name" value="TIM23"/>
    <property type="match status" value="1"/>
</dbReference>
<sequence length="250" mass="25553">MSFLSGLFGSSKPEAEKEPSASADLFNSTTFRSNVNPSPSPSDASASSSSSSSSIPQPPSNASPVPAVSQPAPTALDAFSTSFDAARLHPLAGLSDNLELLQLDEDKLTEIEGAASVLPSRGWTDDLCVGTGTTYLSGLVLGGMWGAKEGLSRPLGNNPSFKLRINSILNGCTRRGSFTGNSLGVLAIFYNLANSSLDSVRGKHDAYNAMGAAALSGAIYKSSAGLRPALVGAGLMTAAAGGWSAFKTMV</sequence>
<feature type="compositionally biased region" description="Low complexity" evidence="5">
    <location>
        <begin position="33"/>
        <end position="55"/>
    </location>
</feature>
<evidence type="ECO:0000313" key="6">
    <source>
        <dbReference type="EMBL" id="OCF30456.1"/>
    </source>
</evidence>
<proteinExistence type="predicted"/>
<reference evidence="6 7" key="1">
    <citation type="submission" date="2013-07" db="EMBL/GenBank/DDBJ databases">
        <title>The Genome Sequence of Cryptococcus heveanensis BCC8398.</title>
        <authorList>
            <consortium name="The Broad Institute Genome Sequencing Platform"/>
            <person name="Cuomo C."/>
            <person name="Litvintseva A."/>
            <person name="Chen Y."/>
            <person name="Heitman J."/>
            <person name="Sun S."/>
            <person name="Springer D."/>
            <person name="Dromer F."/>
            <person name="Young S.K."/>
            <person name="Zeng Q."/>
            <person name="Gargeya S."/>
            <person name="Fitzgerald M."/>
            <person name="Abouelleil A."/>
            <person name="Alvarado L."/>
            <person name="Berlin A.M."/>
            <person name="Chapman S.B."/>
            <person name="Dewar J."/>
            <person name="Goldberg J."/>
            <person name="Griggs A."/>
            <person name="Gujja S."/>
            <person name="Hansen M."/>
            <person name="Howarth C."/>
            <person name="Imamovic A."/>
            <person name="Larimer J."/>
            <person name="McCowan C."/>
            <person name="Murphy C."/>
            <person name="Pearson M."/>
            <person name="Priest M."/>
            <person name="Roberts A."/>
            <person name="Saif S."/>
            <person name="Shea T."/>
            <person name="Sykes S."/>
            <person name="Wortman J."/>
            <person name="Nusbaum C."/>
            <person name="Birren B."/>
        </authorList>
    </citation>
    <scope>NUCLEOTIDE SEQUENCE [LARGE SCALE GENOMIC DNA]</scope>
    <source>
        <strain evidence="6 7">BCC8398</strain>
    </source>
</reference>
<feature type="region of interest" description="Disordered" evidence="5">
    <location>
        <begin position="1"/>
        <end position="70"/>
    </location>
</feature>
<evidence type="ECO:0000256" key="1">
    <source>
        <dbReference type="ARBA" id="ARBA00004141"/>
    </source>
</evidence>
<evidence type="ECO:0000256" key="4">
    <source>
        <dbReference type="ARBA" id="ARBA00023136"/>
    </source>
</evidence>
<dbReference type="PANTHER" id="PTHR15371:SF0">
    <property type="entry name" value="SD19278P"/>
    <property type="match status" value="1"/>
</dbReference>
<reference evidence="7" key="2">
    <citation type="submission" date="2013-12" db="EMBL/GenBank/DDBJ databases">
        <title>Evolution of pathogenesis and genome organization in the Tremellales.</title>
        <authorList>
            <person name="Cuomo C."/>
            <person name="Litvintseva A."/>
            <person name="Heitman J."/>
            <person name="Chen Y."/>
            <person name="Sun S."/>
            <person name="Springer D."/>
            <person name="Dromer F."/>
            <person name="Young S."/>
            <person name="Zeng Q."/>
            <person name="Chapman S."/>
            <person name="Gujja S."/>
            <person name="Saif S."/>
            <person name="Birren B."/>
        </authorList>
    </citation>
    <scope>NUCLEOTIDE SEQUENCE [LARGE SCALE GENOMIC DNA]</scope>
    <source>
        <strain evidence="7">BCC8398</strain>
    </source>
</reference>
<dbReference type="STRING" id="1296120.A0A1B9GHH8"/>
<evidence type="ECO:0000256" key="2">
    <source>
        <dbReference type="ARBA" id="ARBA00022692"/>
    </source>
</evidence>
<gene>
    <name evidence="6" type="ORF">I316_07892</name>
</gene>
<accession>A0A1B9GHH8</accession>
<dbReference type="EMBL" id="KI669516">
    <property type="protein sequence ID" value="OCF30456.1"/>
    <property type="molecule type" value="Genomic_DNA"/>
</dbReference>
<dbReference type="GO" id="GO:0005744">
    <property type="term" value="C:TIM23 mitochondrial import inner membrane translocase complex"/>
    <property type="evidence" value="ECO:0007669"/>
    <property type="project" value="TreeGrafter"/>
</dbReference>
<evidence type="ECO:0000313" key="7">
    <source>
        <dbReference type="Proteomes" id="UP000092666"/>
    </source>
</evidence>
<keyword evidence="3" id="KW-1133">Transmembrane helix</keyword>
<dbReference type="Proteomes" id="UP000092666">
    <property type="component" value="Unassembled WGS sequence"/>
</dbReference>
<protein>
    <submittedName>
        <fullName evidence="6">Mitochondrial import inner membrane translocase subunit</fullName>
    </submittedName>
</protein>
<keyword evidence="4" id="KW-0472">Membrane</keyword>
<dbReference type="InterPro" id="IPR045238">
    <property type="entry name" value="Tim23-like"/>
</dbReference>